<accession>A0A9D4LBE0</accession>
<proteinExistence type="predicted"/>
<dbReference type="Proteomes" id="UP000828390">
    <property type="component" value="Unassembled WGS sequence"/>
</dbReference>
<reference evidence="1" key="2">
    <citation type="submission" date="2020-11" db="EMBL/GenBank/DDBJ databases">
        <authorList>
            <person name="McCartney M.A."/>
            <person name="Auch B."/>
            <person name="Kono T."/>
            <person name="Mallez S."/>
            <person name="Becker A."/>
            <person name="Gohl D.M."/>
            <person name="Silverstein K.A.T."/>
            <person name="Koren S."/>
            <person name="Bechman K.B."/>
            <person name="Herman A."/>
            <person name="Abrahante J.E."/>
            <person name="Garbe J."/>
        </authorList>
    </citation>
    <scope>NUCLEOTIDE SEQUENCE</scope>
    <source>
        <strain evidence="1">Duluth1</strain>
        <tissue evidence="1">Whole animal</tissue>
    </source>
</reference>
<evidence type="ECO:0000313" key="1">
    <source>
        <dbReference type="EMBL" id="KAH3855470.1"/>
    </source>
</evidence>
<reference evidence="1" key="1">
    <citation type="journal article" date="2019" name="bioRxiv">
        <title>The Genome of the Zebra Mussel, Dreissena polymorpha: A Resource for Invasive Species Research.</title>
        <authorList>
            <person name="McCartney M.A."/>
            <person name="Auch B."/>
            <person name="Kono T."/>
            <person name="Mallez S."/>
            <person name="Zhang Y."/>
            <person name="Obille A."/>
            <person name="Becker A."/>
            <person name="Abrahante J.E."/>
            <person name="Garbe J."/>
            <person name="Badalamenti J.P."/>
            <person name="Herman A."/>
            <person name="Mangelson H."/>
            <person name="Liachko I."/>
            <person name="Sullivan S."/>
            <person name="Sone E.D."/>
            <person name="Koren S."/>
            <person name="Silverstein K.A.T."/>
            <person name="Beckman K.B."/>
            <person name="Gohl D.M."/>
        </authorList>
    </citation>
    <scope>NUCLEOTIDE SEQUENCE</scope>
    <source>
        <strain evidence="1">Duluth1</strain>
        <tissue evidence="1">Whole animal</tissue>
    </source>
</reference>
<protein>
    <submittedName>
        <fullName evidence="1">Uncharacterized protein</fullName>
    </submittedName>
</protein>
<sequence length="57" mass="6096">MAYLLLDNEEIGTVPAEFLILAMPGETHEVEQLTVGGPVIVNLKQKGSEITSVSLAE</sequence>
<organism evidence="1 2">
    <name type="scientific">Dreissena polymorpha</name>
    <name type="common">Zebra mussel</name>
    <name type="synonym">Mytilus polymorpha</name>
    <dbReference type="NCBI Taxonomy" id="45954"/>
    <lineage>
        <taxon>Eukaryota</taxon>
        <taxon>Metazoa</taxon>
        <taxon>Spiralia</taxon>
        <taxon>Lophotrochozoa</taxon>
        <taxon>Mollusca</taxon>
        <taxon>Bivalvia</taxon>
        <taxon>Autobranchia</taxon>
        <taxon>Heteroconchia</taxon>
        <taxon>Euheterodonta</taxon>
        <taxon>Imparidentia</taxon>
        <taxon>Neoheterodontei</taxon>
        <taxon>Myida</taxon>
        <taxon>Dreissenoidea</taxon>
        <taxon>Dreissenidae</taxon>
        <taxon>Dreissena</taxon>
    </lineage>
</organism>
<evidence type="ECO:0000313" key="2">
    <source>
        <dbReference type="Proteomes" id="UP000828390"/>
    </source>
</evidence>
<keyword evidence="2" id="KW-1185">Reference proteome</keyword>
<dbReference type="AlphaFoldDB" id="A0A9D4LBE0"/>
<comment type="caution">
    <text evidence="1">The sequence shown here is derived from an EMBL/GenBank/DDBJ whole genome shotgun (WGS) entry which is preliminary data.</text>
</comment>
<name>A0A9D4LBE0_DREPO</name>
<gene>
    <name evidence="1" type="ORF">DPMN_098037</name>
</gene>
<dbReference type="EMBL" id="JAIWYP010000003">
    <property type="protein sequence ID" value="KAH3855470.1"/>
    <property type="molecule type" value="Genomic_DNA"/>
</dbReference>